<keyword evidence="9" id="KW-1185">Reference proteome</keyword>
<evidence type="ECO:0008006" key="10">
    <source>
        <dbReference type="Google" id="ProtNLM"/>
    </source>
</evidence>
<protein>
    <recommendedName>
        <fullName evidence="10">UNC93-like protein</fullName>
    </recommendedName>
</protein>
<keyword evidence="4 6" id="KW-1133">Transmembrane helix</keyword>
<feature type="transmembrane region" description="Helical" evidence="6">
    <location>
        <begin position="125"/>
        <end position="148"/>
    </location>
</feature>
<evidence type="ECO:0000256" key="4">
    <source>
        <dbReference type="ARBA" id="ARBA00022989"/>
    </source>
</evidence>
<feature type="transmembrane region" description="Helical" evidence="6">
    <location>
        <begin position="37"/>
        <end position="58"/>
    </location>
</feature>
<feature type="transmembrane region" description="Helical" evidence="6">
    <location>
        <begin position="70"/>
        <end position="89"/>
    </location>
</feature>
<dbReference type="InterPro" id="IPR036259">
    <property type="entry name" value="MFS_trans_sf"/>
</dbReference>
<keyword evidence="3 6" id="KW-0812">Transmembrane</keyword>
<feature type="transmembrane region" description="Helical" evidence="6">
    <location>
        <begin position="362"/>
        <end position="381"/>
    </location>
</feature>
<dbReference type="Gene3D" id="1.20.1250.20">
    <property type="entry name" value="MFS general substrate transporter like domains"/>
    <property type="match status" value="1"/>
</dbReference>
<name>A0A815IP64_ADIRI</name>
<dbReference type="EMBL" id="CAJNOR010003043">
    <property type="protein sequence ID" value="CAF1370961.1"/>
    <property type="molecule type" value="Genomic_DNA"/>
</dbReference>
<evidence type="ECO:0000313" key="8">
    <source>
        <dbReference type="EMBL" id="CAF1375637.1"/>
    </source>
</evidence>
<evidence type="ECO:0000256" key="6">
    <source>
        <dbReference type="SAM" id="Phobius"/>
    </source>
</evidence>
<dbReference type="PANTHER" id="PTHR19444:SF13">
    <property type="entry name" value="PROTEIN UNC-93 HOMOLOG A"/>
    <property type="match status" value="1"/>
</dbReference>
<dbReference type="PANTHER" id="PTHR19444">
    <property type="entry name" value="UNC-93 RELATED"/>
    <property type="match status" value="1"/>
</dbReference>
<feature type="transmembrane region" description="Helical" evidence="6">
    <location>
        <begin position="448"/>
        <end position="468"/>
    </location>
</feature>
<comment type="subcellular location">
    <subcellularLocation>
        <location evidence="1">Membrane</location>
        <topology evidence="1">Multi-pass membrane protein</topology>
    </subcellularLocation>
</comment>
<dbReference type="Proteomes" id="UP000663852">
    <property type="component" value="Unassembled WGS sequence"/>
</dbReference>
<dbReference type="GO" id="GO:0016020">
    <property type="term" value="C:membrane"/>
    <property type="evidence" value="ECO:0007669"/>
    <property type="project" value="UniProtKB-SubCell"/>
</dbReference>
<feature type="transmembrane region" description="Helical" evidence="6">
    <location>
        <begin position="101"/>
        <end position="119"/>
    </location>
</feature>
<reference evidence="7" key="1">
    <citation type="submission" date="2021-02" db="EMBL/GenBank/DDBJ databases">
        <authorList>
            <person name="Nowell W R."/>
        </authorList>
    </citation>
    <scope>NUCLEOTIDE SEQUENCE</scope>
</reference>
<dbReference type="SUPFAM" id="SSF103473">
    <property type="entry name" value="MFS general substrate transporter"/>
    <property type="match status" value="1"/>
</dbReference>
<sequence>MPINPNFDLETSDNPNVISMDEQTISKKQRPFDFRTLKNVLAISLAFLLQFTAFNGMGNLQSSLNTEANVGVNSLSIIYVFLIFSSIFLPHPLMAVLGLKWTLIISQVPYLLFMAANYYPKAYLMYPAAVLVGLAAAPLWTSKCSYLTNMGTVYANEKNLNKTAVINRFFGIFFMFFQSCQIWGNLISYLILTPENRLSTNETSKINTPLVGIIYEKCGADFSEQEYQSTEVANKIDRKTVDILCIIYVCLCISSIFLLIFLLDQRRTASRDKVSVMIRSSVKLLVSTLKHMRHIDQILLIPMSIWCGLELTYVFTIFTKAFVSCTFSAKYVGLVMIAFGICDSVGSFAFGQLVKVVGRWPCFAIATVINYALVITMLIWHPSSNQIVVLFIIAGLWGVADSVWQSQTSALYGVLFNDTNEAAFSNYRLWESVGFAFFYIITPYARTRIILIILLSFLTVGISGYIIIEYRCRKYDEQRLKKQPSTSAQSFQF</sequence>
<evidence type="ECO:0000256" key="5">
    <source>
        <dbReference type="ARBA" id="ARBA00023136"/>
    </source>
</evidence>
<dbReference type="InterPro" id="IPR051951">
    <property type="entry name" value="UNC-93_regulatory"/>
</dbReference>
<evidence type="ECO:0000256" key="2">
    <source>
        <dbReference type="ARBA" id="ARBA00009172"/>
    </source>
</evidence>
<feature type="transmembrane region" description="Helical" evidence="6">
    <location>
        <begin position="169"/>
        <end position="192"/>
    </location>
</feature>
<dbReference type="InterPro" id="IPR010291">
    <property type="entry name" value="Ion_channel_UNC-93"/>
</dbReference>
<proteinExistence type="inferred from homology"/>
<accession>A0A815IP64</accession>
<dbReference type="AlphaFoldDB" id="A0A815IP64"/>
<comment type="similarity">
    <text evidence="2">Belongs to the unc-93 family.</text>
</comment>
<evidence type="ECO:0000313" key="7">
    <source>
        <dbReference type="EMBL" id="CAF1370961.1"/>
    </source>
</evidence>
<dbReference type="EMBL" id="CAJNOJ010000293">
    <property type="protein sequence ID" value="CAF1375637.1"/>
    <property type="molecule type" value="Genomic_DNA"/>
</dbReference>
<feature type="transmembrane region" description="Helical" evidence="6">
    <location>
        <begin position="241"/>
        <end position="263"/>
    </location>
</feature>
<keyword evidence="5 6" id="KW-0472">Membrane</keyword>
<organism evidence="7 9">
    <name type="scientific">Adineta ricciae</name>
    <name type="common">Rotifer</name>
    <dbReference type="NCBI Taxonomy" id="249248"/>
    <lineage>
        <taxon>Eukaryota</taxon>
        <taxon>Metazoa</taxon>
        <taxon>Spiralia</taxon>
        <taxon>Gnathifera</taxon>
        <taxon>Rotifera</taxon>
        <taxon>Eurotatoria</taxon>
        <taxon>Bdelloidea</taxon>
        <taxon>Adinetida</taxon>
        <taxon>Adinetidae</taxon>
        <taxon>Adineta</taxon>
    </lineage>
</organism>
<comment type="caution">
    <text evidence="7">The sequence shown here is derived from an EMBL/GenBank/DDBJ whole genome shotgun (WGS) entry which is preliminary data.</text>
</comment>
<dbReference type="Proteomes" id="UP000663828">
    <property type="component" value="Unassembled WGS sequence"/>
</dbReference>
<evidence type="ECO:0000256" key="3">
    <source>
        <dbReference type="ARBA" id="ARBA00022692"/>
    </source>
</evidence>
<dbReference type="OrthoDB" id="78663at2759"/>
<feature type="transmembrane region" description="Helical" evidence="6">
    <location>
        <begin position="298"/>
        <end position="319"/>
    </location>
</feature>
<gene>
    <name evidence="8" type="ORF">EDS130_LOCUS34628</name>
    <name evidence="7" type="ORF">XAT740_LOCUS32537</name>
</gene>
<dbReference type="Pfam" id="PF05978">
    <property type="entry name" value="UNC-93"/>
    <property type="match status" value="1"/>
</dbReference>
<evidence type="ECO:0000256" key="1">
    <source>
        <dbReference type="ARBA" id="ARBA00004141"/>
    </source>
</evidence>
<feature type="transmembrane region" description="Helical" evidence="6">
    <location>
        <begin position="387"/>
        <end position="404"/>
    </location>
</feature>
<feature type="transmembrane region" description="Helical" evidence="6">
    <location>
        <begin position="331"/>
        <end position="350"/>
    </location>
</feature>
<evidence type="ECO:0000313" key="9">
    <source>
        <dbReference type="Proteomes" id="UP000663828"/>
    </source>
</evidence>